<sequence length="164" mass="16891">MGLQLPGELIGLLGMLGFTWPEADESKLFELGSTWMGFAGTVQAVASEAGAAAERVWSSGNAGEDIEAFQQAWGEEDAPAAILRDAGLGAMAVGACFFLCAGIVLALKINVIVQLIMLAVQIAQAVAAAAATFGASLAWIPIAKEIARMIIEMLIDQAIGALLG</sequence>
<dbReference type="Proteomes" id="UP001165124">
    <property type="component" value="Unassembled WGS sequence"/>
</dbReference>
<keyword evidence="1" id="KW-0812">Transmembrane</keyword>
<dbReference type="Pfam" id="PF25547">
    <property type="entry name" value="WXG100_2"/>
    <property type="match status" value="1"/>
</dbReference>
<keyword evidence="4" id="KW-1185">Reference proteome</keyword>
<feature type="domain" description="Outer membrane channel protein CpnT-like N-terminal" evidence="2">
    <location>
        <begin position="17"/>
        <end position="142"/>
    </location>
</feature>
<keyword evidence="1" id="KW-0472">Membrane</keyword>
<dbReference type="EMBL" id="BSRZ01000008">
    <property type="protein sequence ID" value="GLW65248.1"/>
    <property type="molecule type" value="Genomic_DNA"/>
</dbReference>
<evidence type="ECO:0000313" key="4">
    <source>
        <dbReference type="Proteomes" id="UP001165124"/>
    </source>
</evidence>
<proteinExistence type="predicted"/>
<name>A0A9W6PYD6_9ACTN</name>
<dbReference type="InterPro" id="IPR057746">
    <property type="entry name" value="CpnT-like_N"/>
</dbReference>
<accession>A0A9W6PYD6</accession>
<dbReference type="RefSeq" id="WP_067906738.1">
    <property type="nucleotide sequence ID" value="NZ_BSRZ01000008.1"/>
</dbReference>
<evidence type="ECO:0000313" key="3">
    <source>
        <dbReference type="EMBL" id="GLW65248.1"/>
    </source>
</evidence>
<evidence type="ECO:0000256" key="1">
    <source>
        <dbReference type="SAM" id="Phobius"/>
    </source>
</evidence>
<gene>
    <name evidence="3" type="ORF">Arub01_34920</name>
</gene>
<feature type="transmembrane region" description="Helical" evidence="1">
    <location>
        <begin position="88"/>
        <end position="109"/>
    </location>
</feature>
<reference evidence="3" key="1">
    <citation type="submission" date="2023-02" db="EMBL/GenBank/DDBJ databases">
        <title>Actinomadura rubrobrunea NBRC 14622.</title>
        <authorList>
            <person name="Ichikawa N."/>
            <person name="Sato H."/>
            <person name="Tonouchi N."/>
        </authorList>
    </citation>
    <scope>NUCLEOTIDE SEQUENCE</scope>
    <source>
        <strain evidence="3">NBRC 14622</strain>
    </source>
</reference>
<organism evidence="3 4">
    <name type="scientific">Actinomadura rubrobrunea</name>
    <dbReference type="NCBI Taxonomy" id="115335"/>
    <lineage>
        <taxon>Bacteria</taxon>
        <taxon>Bacillati</taxon>
        <taxon>Actinomycetota</taxon>
        <taxon>Actinomycetes</taxon>
        <taxon>Streptosporangiales</taxon>
        <taxon>Thermomonosporaceae</taxon>
        <taxon>Actinomadura</taxon>
    </lineage>
</organism>
<feature type="transmembrane region" description="Helical" evidence="1">
    <location>
        <begin position="115"/>
        <end position="140"/>
    </location>
</feature>
<protein>
    <recommendedName>
        <fullName evidence="2">Outer membrane channel protein CpnT-like N-terminal domain-containing protein</fullName>
    </recommendedName>
</protein>
<evidence type="ECO:0000259" key="2">
    <source>
        <dbReference type="Pfam" id="PF25547"/>
    </source>
</evidence>
<dbReference type="AlphaFoldDB" id="A0A9W6PYD6"/>
<comment type="caution">
    <text evidence="3">The sequence shown here is derived from an EMBL/GenBank/DDBJ whole genome shotgun (WGS) entry which is preliminary data.</text>
</comment>
<keyword evidence="1" id="KW-1133">Transmembrane helix</keyword>